<evidence type="ECO:0008006" key="4">
    <source>
        <dbReference type="Google" id="ProtNLM"/>
    </source>
</evidence>
<dbReference type="KEGG" id="aluc:AKAW2_50416S"/>
<evidence type="ECO:0000256" key="1">
    <source>
        <dbReference type="SAM" id="Coils"/>
    </source>
</evidence>
<dbReference type="AlphaFoldDB" id="A0A7R7WCA7"/>
<dbReference type="OrthoDB" id="5421041at2759"/>
<protein>
    <recommendedName>
        <fullName evidence="4">MEI5 protein</fullName>
    </recommendedName>
</protein>
<dbReference type="RefSeq" id="XP_041543837.1">
    <property type="nucleotide sequence ID" value="XM_041690232.1"/>
</dbReference>
<name>A0A7R7WCA7_ASPKA</name>
<evidence type="ECO:0000313" key="2">
    <source>
        <dbReference type="EMBL" id="BCS00075.1"/>
    </source>
</evidence>
<dbReference type="GeneID" id="64961396"/>
<organism evidence="2 3">
    <name type="scientific">Aspergillus kawachii</name>
    <name type="common">White koji mold</name>
    <name type="synonym">Aspergillus awamori var. kawachi</name>
    <dbReference type="NCBI Taxonomy" id="1069201"/>
    <lineage>
        <taxon>Eukaryota</taxon>
        <taxon>Fungi</taxon>
        <taxon>Dikarya</taxon>
        <taxon>Ascomycota</taxon>
        <taxon>Pezizomycotina</taxon>
        <taxon>Eurotiomycetes</taxon>
        <taxon>Eurotiomycetidae</taxon>
        <taxon>Eurotiales</taxon>
        <taxon>Aspergillaceae</taxon>
        <taxon>Aspergillus</taxon>
        <taxon>Aspergillus subgen. Circumdati</taxon>
    </lineage>
</organism>
<sequence>MLYLGSPDKFLLLGSMPSKSLTSPSVPIGAPLDTQAVKELFNQFKSLASTTGYDTTLAVYDENTKLYGQLKSKDSELENLRGEINERERKKETALNEMFEAIEKEKGRHKETKEQALLLQKTIEDKEKLISERDKRIGELEKQVKKLQLDNTKERGKLADSQKDVTALQNAKKEKEDTIDKMKSVGADLKERLSTSKKRVKELEEQVSMLKGTLATTQGRLTKLEGFAAGHHEVDEESLVEGFIGLWEFAKTELYPHLNVDFPSETPRDISPWDRLRHCDLVRANQVPLPCSNTSVAKQMRFSVILAILAREIAKHIFQPTYIAPMEDYFEKALSNLAATNSEKESFCRSILLSIDPETQARVCLKNVQSVVKNVSAYLDELLPEDQRNAFLKSLSKVIQRAVDIWKPVQRAQRRYVPDFESPHAEDEWEAFTFPTDENPTTETNANQKNPNNFSLTVFPRICVIENNTCTAFTTVILLSSSHYPWTAAATEISKEPPSPTIGRVLSLWRKGSNNRKNLPLANGGPTKTSKA</sequence>
<keyword evidence="3" id="KW-1185">Reference proteome</keyword>
<dbReference type="Proteomes" id="UP000661280">
    <property type="component" value="Chromosome 5"/>
</dbReference>
<gene>
    <name evidence="2" type="ORF">AKAW2_50416S</name>
</gene>
<dbReference type="Gene3D" id="1.20.5.340">
    <property type="match status" value="1"/>
</dbReference>
<evidence type="ECO:0000313" key="3">
    <source>
        <dbReference type="Proteomes" id="UP000661280"/>
    </source>
</evidence>
<keyword evidence="1" id="KW-0175">Coiled coil</keyword>
<feature type="coiled-coil region" evidence="1">
    <location>
        <begin position="70"/>
        <end position="220"/>
    </location>
</feature>
<proteinExistence type="predicted"/>
<reference evidence="2" key="1">
    <citation type="submission" date="2021-01" db="EMBL/GenBank/DDBJ databases">
        <authorList>
            <consortium name="Aspergillus luchuensis mut. kawachii IFO 4304 genome sequencing consortium"/>
            <person name="Kazuki M."/>
            <person name="Futagami T."/>
        </authorList>
    </citation>
    <scope>NUCLEOTIDE SEQUENCE</scope>
    <source>
        <strain evidence="2">IFO 4308</strain>
    </source>
</reference>
<reference evidence="2" key="2">
    <citation type="submission" date="2021-02" db="EMBL/GenBank/DDBJ databases">
        <title>Aspergillus luchuensis mut. kawachii IFO 4304 genome sequence.</title>
        <authorList>
            <person name="Mori K."/>
            <person name="Kadooka C."/>
            <person name="Goto M."/>
            <person name="Futagami T."/>
        </authorList>
    </citation>
    <scope>NUCLEOTIDE SEQUENCE</scope>
    <source>
        <strain evidence="2">IFO 4308</strain>
    </source>
</reference>
<dbReference type="EMBL" id="AP024429">
    <property type="protein sequence ID" value="BCS00075.1"/>
    <property type="molecule type" value="Genomic_DNA"/>
</dbReference>
<accession>A0A7R7WCA7</accession>